<accession>A0A9W9QZ01</accession>
<evidence type="ECO:0000256" key="1">
    <source>
        <dbReference type="SAM" id="SignalP"/>
    </source>
</evidence>
<sequence>MHFSKPAIASLATILPAAVALPKGSSSGSLQDAISAVPGESPLFINYPGKKTPLASEYLKVIPATGSGPAGEDDLLFQNLLAAEWSIYSFYQAGVEAFTSSNFTTLGLPNSTYERIVQMRDNEAGHVRIFQEQISNNSVKPGPCKYDYDFNKNPQIWLALQTYLEVSSMAFLTGLSNQADLNVSKSALMAIGQVESRHNTWSLIDVYNTSPFAGPSDTVYPYANQILDLTNNFIVSGSCPSENPPYPSPSQNLPQLVFYGNETTGRPGSDLHLTYKDSKNVPTYQDDKEYWAVFYHGLQKQSVTFDPNNSHVKIPAQFDLNAGIIIVNIAEEKDAPTEDSVVAGPLILLEQPGSLTTQISTV</sequence>
<reference evidence="2" key="2">
    <citation type="journal article" date="2023" name="IMA Fungus">
        <title>Comparative genomic study of the Penicillium genus elucidates a diverse pangenome and 15 lateral gene transfer events.</title>
        <authorList>
            <person name="Petersen C."/>
            <person name="Sorensen T."/>
            <person name="Nielsen M.R."/>
            <person name="Sondergaard T.E."/>
            <person name="Sorensen J.L."/>
            <person name="Fitzpatrick D.A."/>
            <person name="Frisvad J.C."/>
            <person name="Nielsen K.L."/>
        </authorList>
    </citation>
    <scope>NUCLEOTIDE SEQUENCE</scope>
    <source>
        <strain evidence="2">IBT 35675</strain>
    </source>
</reference>
<feature type="chain" id="PRO_5040730234" description="Stress response protein rds1p" evidence="1">
    <location>
        <begin position="21"/>
        <end position="362"/>
    </location>
</feature>
<dbReference type="Pfam" id="PF13668">
    <property type="entry name" value="Ferritin_2"/>
    <property type="match status" value="1"/>
</dbReference>
<reference evidence="2" key="1">
    <citation type="submission" date="2022-12" db="EMBL/GenBank/DDBJ databases">
        <authorList>
            <person name="Petersen C."/>
        </authorList>
    </citation>
    <scope>NUCLEOTIDE SEQUENCE</scope>
    <source>
        <strain evidence="2">IBT 35675</strain>
    </source>
</reference>
<name>A0A9W9QZ01_PENBR</name>
<feature type="signal peptide" evidence="1">
    <location>
        <begin position="1"/>
        <end position="20"/>
    </location>
</feature>
<dbReference type="Proteomes" id="UP001148299">
    <property type="component" value="Unassembled WGS sequence"/>
</dbReference>
<evidence type="ECO:0008006" key="4">
    <source>
        <dbReference type="Google" id="ProtNLM"/>
    </source>
</evidence>
<keyword evidence="3" id="KW-1185">Reference proteome</keyword>
<protein>
    <recommendedName>
        <fullName evidence="4">Stress response protein rds1p</fullName>
    </recommendedName>
</protein>
<comment type="caution">
    <text evidence="2">The sequence shown here is derived from an EMBL/GenBank/DDBJ whole genome shotgun (WGS) entry which is preliminary data.</text>
</comment>
<gene>
    <name evidence="2" type="ORF">N7541_008357</name>
</gene>
<organism evidence="2 3">
    <name type="scientific">Penicillium brevicompactum</name>
    <dbReference type="NCBI Taxonomy" id="5074"/>
    <lineage>
        <taxon>Eukaryota</taxon>
        <taxon>Fungi</taxon>
        <taxon>Dikarya</taxon>
        <taxon>Ascomycota</taxon>
        <taxon>Pezizomycotina</taxon>
        <taxon>Eurotiomycetes</taxon>
        <taxon>Eurotiomycetidae</taxon>
        <taxon>Eurotiales</taxon>
        <taxon>Aspergillaceae</taxon>
        <taxon>Penicillium</taxon>
    </lineage>
</organism>
<keyword evidence="1" id="KW-0732">Signal</keyword>
<dbReference type="AlphaFoldDB" id="A0A9W9QZ01"/>
<proteinExistence type="predicted"/>
<evidence type="ECO:0000313" key="3">
    <source>
        <dbReference type="Proteomes" id="UP001148299"/>
    </source>
</evidence>
<evidence type="ECO:0000313" key="2">
    <source>
        <dbReference type="EMBL" id="KAJ5350630.1"/>
    </source>
</evidence>
<dbReference type="EMBL" id="JAPZBR010000006">
    <property type="protein sequence ID" value="KAJ5350630.1"/>
    <property type="molecule type" value="Genomic_DNA"/>
</dbReference>